<dbReference type="RefSeq" id="WP_204710630.1">
    <property type="nucleotide sequence ID" value="NZ_JBHSZV010000033.1"/>
</dbReference>
<protein>
    <submittedName>
        <fullName evidence="2">Uncharacterized protein</fullName>
    </submittedName>
</protein>
<sequence>MVEWFESIKEYLLVKELRAIDVIVITVVSSFLFTYANRIVVAIVKLSNKKGKRWYRTTQIFFRKHKRMAKGETLNLYEFLQLKERLENGGKLRCYEKKSYLKSKRDHDKAQKKYGKTLSNIGKPKIDLNEIKNRLK</sequence>
<keyword evidence="1" id="KW-1133">Transmembrane helix</keyword>
<feature type="transmembrane region" description="Helical" evidence="1">
    <location>
        <begin position="20"/>
        <end position="44"/>
    </location>
</feature>
<evidence type="ECO:0000313" key="2">
    <source>
        <dbReference type="EMBL" id="MFC7062834.1"/>
    </source>
</evidence>
<dbReference type="Proteomes" id="UP001596410">
    <property type="component" value="Unassembled WGS sequence"/>
</dbReference>
<gene>
    <name evidence="2" type="ORF">ACFQIC_13400</name>
</gene>
<reference evidence="3" key="1">
    <citation type="journal article" date="2019" name="Int. J. Syst. Evol. Microbiol.">
        <title>The Global Catalogue of Microorganisms (GCM) 10K type strain sequencing project: providing services to taxonomists for standard genome sequencing and annotation.</title>
        <authorList>
            <consortium name="The Broad Institute Genomics Platform"/>
            <consortium name="The Broad Institute Genome Sequencing Center for Infectious Disease"/>
            <person name="Wu L."/>
            <person name="Ma J."/>
        </authorList>
    </citation>
    <scope>NUCLEOTIDE SEQUENCE [LARGE SCALE GENOMIC DNA]</scope>
    <source>
        <strain evidence="3">CGMCC 4.1621</strain>
    </source>
</reference>
<comment type="caution">
    <text evidence="2">The sequence shown here is derived from an EMBL/GenBank/DDBJ whole genome shotgun (WGS) entry which is preliminary data.</text>
</comment>
<name>A0ABW2EKG4_9BACI</name>
<dbReference type="EMBL" id="JBHSZV010000033">
    <property type="protein sequence ID" value="MFC7062834.1"/>
    <property type="molecule type" value="Genomic_DNA"/>
</dbReference>
<keyword evidence="1" id="KW-0472">Membrane</keyword>
<proteinExistence type="predicted"/>
<evidence type="ECO:0000256" key="1">
    <source>
        <dbReference type="SAM" id="Phobius"/>
    </source>
</evidence>
<organism evidence="2 3">
    <name type="scientific">Halobacillus seohaensis</name>
    <dbReference type="NCBI Taxonomy" id="447421"/>
    <lineage>
        <taxon>Bacteria</taxon>
        <taxon>Bacillati</taxon>
        <taxon>Bacillota</taxon>
        <taxon>Bacilli</taxon>
        <taxon>Bacillales</taxon>
        <taxon>Bacillaceae</taxon>
        <taxon>Halobacillus</taxon>
    </lineage>
</organism>
<keyword evidence="3" id="KW-1185">Reference proteome</keyword>
<evidence type="ECO:0000313" key="3">
    <source>
        <dbReference type="Proteomes" id="UP001596410"/>
    </source>
</evidence>
<keyword evidence="1" id="KW-0812">Transmembrane</keyword>
<accession>A0ABW2EKG4</accession>